<sequence>MILNKVKEIMMENLSIEEESITLESTFESLEIDSLDVFQLVMEVEEAFEIQIENPENMKTIKDLVNYIEEKTKVNA</sequence>
<dbReference type="GO" id="GO:0005829">
    <property type="term" value="C:cytosol"/>
    <property type="evidence" value="ECO:0007669"/>
    <property type="project" value="TreeGrafter"/>
</dbReference>
<dbReference type="KEGG" id="ril:CRIB_961"/>
<dbReference type="UniPathway" id="UPA00094"/>
<dbReference type="InterPro" id="IPR036736">
    <property type="entry name" value="ACP-like_sf"/>
</dbReference>
<protein>
    <recommendedName>
        <fullName evidence="4">Acyl carrier protein</fullName>
        <shortName evidence="4">ACP</shortName>
    </recommendedName>
</protein>
<accession>A0A1V1I0E4</accession>
<comment type="function">
    <text evidence="4">Carrier of the growing fatty acid chain in fatty acid biosynthesis.</text>
</comment>
<dbReference type="Proteomes" id="UP000245622">
    <property type="component" value="Chromosome 1"/>
</dbReference>
<keyword evidence="1 4" id="KW-0596">Phosphopantetheine</keyword>
<keyword evidence="4" id="KW-0276">Fatty acid metabolism</keyword>
<comment type="subcellular location">
    <subcellularLocation>
        <location evidence="4">Cytoplasm</location>
    </subcellularLocation>
</comment>
<comment type="pathway">
    <text evidence="4">Lipid metabolism; fatty acid biosynthesis.</text>
</comment>
<evidence type="ECO:0000259" key="5">
    <source>
        <dbReference type="PROSITE" id="PS50075"/>
    </source>
</evidence>
<dbReference type="NCBIfam" id="NF002150">
    <property type="entry name" value="PRK00982.1-4"/>
    <property type="match status" value="1"/>
</dbReference>
<dbReference type="GeneID" id="82205140"/>
<keyword evidence="2 4" id="KW-0963">Cytoplasm</keyword>
<dbReference type="PANTHER" id="PTHR20863">
    <property type="entry name" value="ACYL CARRIER PROTEIN"/>
    <property type="match status" value="1"/>
</dbReference>
<comment type="PTM">
    <text evidence="4">4'-phosphopantetheine is transferred from CoA to a specific serine of apo-ACP by AcpS. This modification is essential for activity because fatty acids are bound in thioester linkage to the sulfhydryl of the prosthetic group.</text>
</comment>
<feature type="domain" description="Carrier" evidence="5">
    <location>
        <begin position="1"/>
        <end position="76"/>
    </location>
</feature>
<dbReference type="GO" id="GO:0000035">
    <property type="term" value="F:acyl binding"/>
    <property type="evidence" value="ECO:0007669"/>
    <property type="project" value="TreeGrafter"/>
</dbReference>
<keyword evidence="4" id="KW-0444">Lipid biosynthesis</keyword>
<dbReference type="PROSITE" id="PS50075">
    <property type="entry name" value="CARRIER"/>
    <property type="match status" value="1"/>
</dbReference>
<dbReference type="EMBL" id="LN555523">
    <property type="protein sequence ID" value="CED93712.1"/>
    <property type="molecule type" value="Genomic_DNA"/>
</dbReference>
<dbReference type="GO" id="GO:0016020">
    <property type="term" value="C:membrane"/>
    <property type="evidence" value="ECO:0007669"/>
    <property type="project" value="GOC"/>
</dbReference>
<proteinExistence type="inferred from homology"/>
<keyword evidence="3 4" id="KW-0597">Phosphoprotein</keyword>
<comment type="similarity">
    <text evidence="4">Belongs to the acyl carrier protein (ACP) family.</text>
</comment>
<name>A0A1V1I0E4_9FIRM</name>
<dbReference type="InterPro" id="IPR003231">
    <property type="entry name" value="ACP"/>
</dbReference>
<dbReference type="PANTHER" id="PTHR20863:SF62">
    <property type="entry name" value="ACYL CARRIER PROTEIN"/>
    <property type="match status" value="1"/>
</dbReference>
<evidence type="ECO:0000256" key="3">
    <source>
        <dbReference type="ARBA" id="ARBA00022553"/>
    </source>
</evidence>
<reference evidence="6 7" key="1">
    <citation type="submission" date="2014-04" db="EMBL/GenBank/DDBJ databases">
        <authorList>
            <person name="Hornung B.V."/>
        </authorList>
    </citation>
    <scope>NUCLEOTIDE SEQUENCE [LARGE SCALE GENOMIC DNA]</scope>
    <source>
        <strain evidence="6 7">CRIB</strain>
    </source>
</reference>
<dbReference type="Gene3D" id="1.10.1200.10">
    <property type="entry name" value="ACP-like"/>
    <property type="match status" value="1"/>
</dbReference>
<dbReference type="InterPro" id="IPR009081">
    <property type="entry name" value="PP-bd_ACP"/>
</dbReference>
<dbReference type="Pfam" id="PF00550">
    <property type="entry name" value="PP-binding"/>
    <property type="match status" value="1"/>
</dbReference>
<feature type="modified residue" description="O-(pantetheine 4'-phosphoryl)serine" evidence="4">
    <location>
        <position position="34"/>
    </location>
</feature>
<dbReference type="SUPFAM" id="SSF47336">
    <property type="entry name" value="ACP-like"/>
    <property type="match status" value="1"/>
</dbReference>
<evidence type="ECO:0000256" key="2">
    <source>
        <dbReference type="ARBA" id="ARBA00022490"/>
    </source>
</evidence>
<dbReference type="AlphaFoldDB" id="A0A1V1I0E4"/>
<evidence type="ECO:0000256" key="1">
    <source>
        <dbReference type="ARBA" id="ARBA00022450"/>
    </source>
</evidence>
<evidence type="ECO:0000313" key="6">
    <source>
        <dbReference type="EMBL" id="CED93712.1"/>
    </source>
</evidence>
<keyword evidence="7" id="KW-1185">Reference proteome</keyword>
<evidence type="ECO:0000313" key="7">
    <source>
        <dbReference type="Proteomes" id="UP000245622"/>
    </source>
</evidence>
<keyword evidence="4" id="KW-0275">Fatty acid biosynthesis</keyword>
<dbReference type="GO" id="GO:0009245">
    <property type="term" value="P:lipid A biosynthetic process"/>
    <property type="evidence" value="ECO:0007669"/>
    <property type="project" value="TreeGrafter"/>
</dbReference>
<dbReference type="HAMAP" id="MF_01217">
    <property type="entry name" value="Acyl_carrier"/>
    <property type="match status" value="1"/>
</dbReference>
<gene>
    <name evidence="4" type="primary">acpP</name>
    <name evidence="6" type="ORF">CRIB_961</name>
</gene>
<dbReference type="RefSeq" id="WP_180703405.1">
    <property type="nucleotide sequence ID" value="NZ_CAJUCR010000003.1"/>
</dbReference>
<evidence type="ECO:0000256" key="4">
    <source>
        <dbReference type="HAMAP-Rule" id="MF_01217"/>
    </source>
</evidence>
<organism evidence="6 7">
    <name type="scientific">Romboutsia ilealis</name>
    <dbReference type="NCBI Taxonomy" id="1115758"/>
    <lineage>
        <taxon>Bacteria</taxon>
        <taxon>Bacillati</taxon>
        <taxon>Bacillota</taxon>
        <taxon>Clostridia</taxon>
        <taxon>Peptostreptococcales</taxon>
        <taxon>Peptostreptococcaceae</taxon>
        <taxon>Romboutsia</taxon>
    </lineage>
</organism>
<keyword evidence="4" id="KW-0443">Lipid metabolism</keyword>
<dbReference type="GO" id="GO:0000036">
    <property type="term" value="F:acyl carrier activity"/>
    <property type="evidence" value="ECO:0007669"/>
    <property type="project" value="UniProtKB-UniRule"/>
</dbReference>